<dbReference type="AlphaFoldDB" id="A0A644ZUW6"/>
<evidence type="ECO:0000313" key="1">
    <source>
        <dbReference type="EMBL" id="MPM44695.1"/>
    </source>
</evidence>
<proteinExistence type="predicted"/>
<gene>
    <name evidence="1" type="ORF">SDC9_91376</name>
</gene>
<protein>
    <submittedName>
        <fullName evidence="1">Uncharacterized protein</fullName>
    </submittedName>
</protein>
<name>A0A644ZUW6_9ZZZZ</name>
<comment type="caution">
    <text evidence="1">The sequence shown here is derived from an EMBL/GenBank/DDBJ whole genome shotgun (WGS) entry which is preliminary data.</text>
</comment>
<organism evidence="1">
    <name type="scientific">bioreactor metagenome</name>
    <dbReference type="NCBI Taxonomy" id="1076179"/>
    <lineage>
        <taxon>unclassified sequences</taxon>
        <taxon>metagenomes</taxon>
        <taxon>ecological metagenomes</taxon>
    </lineage>
</organism>
<sequence length="47" mass="5454">MGNDIETSKDNIFLFATYICQTKYYVTLQYVENITYCGFGEVNNLCL</sequence>
<accession>A0A644ZUW6</accession>
<reference evidence="1" key="1">
    <citation type="submission" date="2019-08" db="EMBL/GenBank/DDBJ databases">
        <authorList>
            <person name="Kucharzyk K."/>
            <person name="Murdoch R.W."/>
            <person name="Higgins S."/>
            <person name="Loffler F."/>
        </authorList>
    </citation>
    <scope>NUCLEOTIDE SEQUENCE</scope>
</reference>
<dbReference type="EMBL" id="VSSQ01010577">
    <property type="protein sequence ID" value="MPM44695.1"/>
    <property type="molecule type" value="Genomic_DNA"/>
</dbReference>